<dbReference type="GeneID" id="113516199"/>
<dbReference type="RefSeq" id="XP_026756380.1">
    <property type="nucleotide sequence ID" value="XM_026900579.2"/>
</dbReference>
<accession>A0A6J1WVA1</accession>
<feature type="region of interest" description="Disordered" evidence="1">
    <location>
        <begin position="171"/>
        <end position="191"/>
    </location>
</feature>
<dbReference type="Gene3D" id="2.20.110.10">
    <property type="entry name" value="Histone H3 K4-specific methyltransferase SET7/9 N-terminal domain"/>
    <property type="match status" value="1"/>
</dbReference>
<dbReference type="InterPro" id="IPR052849">
    <property type="entry name" value="MORN_repeat_protein"/>
</dbReference>
<dbReference type="PANTHER" id="PTHR46917">
    <property type="entry name" value="MORN REPEAT-CONTAINING PROTEIN 2"/>
    <property type="match status" value="1"/>
</dbReference>
<dbReference type="OrthoDB" id="437960at2759"/>
<evidence type="ECO:0000313" key="3">
    <source>
        <dbReference type="RefSeq" id="XP_026756380.1"/>
    </source>
</evidence>
<evidence type="ECO:0000256" key="1">
    <source>
        <dbReference type="SAM" id="MobiDB-lite"/>
    </source>
</evidence>
<sequence>MIDTTTDFESETTEVKKPVKEIPVVQDQGFFQHATGDTYDGFFEAKKKDRSVKMHGPGIYTTAEGDIYNGVWDGDKLGANDGTLISFSDGSKYEGSFRDWCYNGSGKYLYPDGSLLTCSFIENSPFGCLSLTDPNGHTWLGNADQGYAWLEPVNHFYELLETTRDIGRIRRRHKNKDVQDQNRSQLSANKK</sequence>
<protein>
    <submittedName>
        <fullName evidence="3">Uncharacterized protein LOC113516199</fullName>
    </submittedName>
</protein>
<dbReference type="Proteomes" id="UP001652740">
    <property type="component" value="Unplaced"/>
</dbReference>
<organism evidence="2 3">
    <name type="scientific">Galleria mellonella</name>
    <name type="common">Greater wax moth</name>
    <dbReference type="NCBI Taxonomy" id="7137"/>
    <lineage>
        <taxon>Eukaryota</taxon>
        <taxon>Metazoa</taxon>
        <taxon>Ecdysozoa</taxon>
        <taxon>Arthropoda</taxon>
        <taxon>Hexapoda</taxon>
        <taxon>Insecta</taxon>
        <taxon>Pterygota</taxon>
        <taxon>Neoptera</taxon>
        <taxon>Endopterygota</taxon>
        <taxon>Lepidoptera</taxon>
        <taxon>Glossata</taxon>
        <taxon>Ditrysia</taxon>
        <taxon>Pyraloidea</taxon>
        <taxon>Pyralidae</taxon>
        <taxon>Galleriinae</taxon>
        <taxon>Galleria</taxon>
    </lineage>
</organism>
<feature type="compositionally biased region" description="Polar residues" evidence="1">
    <location>
        <begin position="181"/>
        <end position="191"/>
    </location>
</feature>
<reference evidence="3" key="1">
    <citation type="submission" date="2025-08" db="UniProtKB">
        <authorList>
            <consortium name="RefSeq"/>
        </authorList>
    </citation>
    <scope>IDENTIFICATION</scope>
    <source>
        <tissue evidence="3">Whole larvae</tissue>
    </source>
</reference>
<dbReference type="KEGG" id="gmw:113516199"/>
<evidence type="ECO:0000313" key="2">
    <source>
        <dbReference type="Proteomes" id="UP001652740"/>
    </source>
</evidence>
<gene>
    <name evidence="3" type="primary">LOC113516199</name>
</gene>
<dbReference type="AlphaFoldDB" id="A0A6J1WVA1"/>
<dbReference type="InParanoid" id="A0A6J1WVA1"/>
<dbReference type="SUPFAM" id="SSF82185">
    <property type="entry name" value="Histone H3 K4-specific methyltransferase SET7/9 N-terminal domain"/>
    <property type="match status" value="1"/>
</dbReference>
<name>A0A6J1WVA1_GALME</name>
<proteinExistence type="predicted"/>
<keyword evidence="2" id="KW-1185">Reference proteome</keyword>
<dbReference type="PANTHER" id="PTHR46917:SF1">
    <property type="entry name" value="MORN REPEAT-CONTAINING PROTEIN 2"/>
    <property type="match status" value="1"/>
</dbReference>